<dbReference type="Proteomes" id="UP001165393">
    <property type="component" value="Unassembled WGS sequence"/>
</dbReference>
<evidence type="ECO:0000313" key="2">
    <source>
        <dbReference type="EMBL" id="MCM2679543.1"/>
    </source>
</evidence>
<dbReference type="Pfam" id="PF01740">
    <property type="entry name" value="STAS"/>
    <property type="match status" value="1"/>
</dbReference>
<dbReference type="AlphaFoldDB" id="A0AA41W6T4"/>
<sequence>MLSSFHTTPQGDLTLELHGAFNADACTSMNQRFENICHQYAGHNVVVDMNDVDALDASGIGALVFMFKRLRASGGALYLCGVKGAPRKLLEMLHVHRAIPMYEDKTAMVGETGIVGVAA</sequence>
<protein>
    <submittedName>
        <fullName evidence="2">STAS domain-containing protein</fullName>
    </submittedName>
</protein>
<evidence type="ECO:0000259" key="1">
    <source>
        <dbReference type="PROSITE" id="PS50801"/>
    </source>
</evidence>
<proteinExistence type="predicted"/>
<organism evidence="2 3">
    <name type="scientific">Echinimonas agarilytica</name>
    <dbReference type="NCBI Taxonomy" id="1215918"/>
    <lineage>
        <taxon>Bacteria</taxon>
        <taxon>Pseudomonadati</taxon>
        <taxon>Pseudomonadota</taxon>
        <taxon>Gammaproteobacteria</taxon>
        <taxon>Alteromonadales</taxon>
        <taxon>Echinimonadaceae</taxon>
        <taxon>Echinimonas</taxon>
    </lineage>
</organism>
<dbReference type="InterPro" id="IPR002645">
    <property type="entry name" value="STAS_dom"/>
</dbReference>
<gene>
    <name evidence="2" type="ORF">NAF29_07665</name>
</gene>
<reference evidence="2 3" key="1">
    <citation type="journal article" date="2013" name="Antonie Van Leeuwenhoek">
        <title>Echinimonas agarilytica gen. nov., sp. nov., a new gammaproteobacterium isolated from the sea urchin Strongylocentrotus intermedius.</title>
        <authorList>
            <person name="Nedashkovskaya O.I."/>
            <person name="Stenkova A.M."/>
            <person name="Zhukova N.V."/>
            <person name="Van Trappen S."/>
            <person name="Lee J.S."/>
            <person name="Kim S.B."/>
        </authorList>
    </citation>
    <scope>NUCLEOTIDE SEQUENCE [LARGE SCALE GENOMIC DNA]</scope>
    <source>
        <strain evidence="2 3">KMM 6351</strain>
    </source>
</reference>
<dbReference type="CDD" id="cd07043">
    <property type="entry name" value="STAS_anti-anti-sigma_factors"/>
    <property type="match status" value="1"/>
</dbReference>
<dbReference type="EMBL" id="JAMQGP010000003">
    <property type="protein sequence ID" value="MCM2679543.1"/>
    <property type="molecule type" value="Genomic_DNA"/>
</dbReference>
<dbReference type="PANTHER" id="PTHR33495">
    <property type="entry name" value="ANTI-SIGMA FACTOR ANTAGONIST TM_1081-RELATED-RELATED"/>
    <property type="match status" value="1"/>
</dbReference>
<dbReference type="InterPro" id="IPR036513">
    <property type="entry name" value="STAS_dom_sf"/>
</dbReference>
<keyword evidence="3" id="KW-1185">Reference proteome</keyword>
<feature type="domain" description="STAS" evidence="1">
    <location>
        <begin position="10"/>
        <end position="95"/>
    </location>
</feature>
<dbReference type="RefSeq" id="WP_251260991.1">
    <property type="nucleotide sequence ID" value="NZ_JAMQGP010000003.1"/>
</dbReference>
<dbReference type="SUPFAM" id="SSF52091">
    <property type="entry name" value="SpoIIaa-like"/>
    <property type="match status" value="1"/>
</dbReference>
<evidence type="ECO:0000313" key="3">
    <source>
        <dbReference type="Proteomes" id="UP001165393"/>
    </source>
</evidence>
<dbReference type="PANTHER" id="PTHR33495:SF2">
    <property type="entry name" value="ANTI-SIGMA FACTOR ANTAGONIST TM_1081-RELATED"/>
    <property type="match status" value="1"/>
</dbReference>
<accession>A0AA41W6T4</accession>
<dbReference type="Gene3D" id="3.30.750.24">
    <property type="entry name" value="STAS domain"/>
    <property type="match status" value="1"/>
</dbReference>
<comment type="caution">
    <text evidence="2">The sequence shown here is derived from an EMBL/GenBank/DDBJ whole genome shotgun (WGS) entry which is preliminary data.</text>
</comment>
<dbReference type="PROSITE" id="PS50801">
    <property type="entry name" value="STAS"/>
    <property type="match status" value="1"/>
</dbReference>
<name>A0AA41W6T4_9GAMM</name>
<dbReference type="GO" id="GO:0043856">
    <property type="term" value="F:anti-sigma factor antagonist activity"/>
    <property type="evidence" value="ECO:0007669"/>
    <property type="project" value="TreeGrafter"/>
</dbReference>